<dbReference type="InterPro" id="IPR015920">
    <property type="entry name" value="Cellobiose_DH-like_cyt"/>
</dbReference>
<proteinExistence type="predicted"/>
<feature type="domain" description="DOMON" evidence="3">
    <location>
        <begin position="69"/>
        <end position="160"/>
    </location>
</feature>
<sequence length="458" mass="49846">MFNLKPASLIAIALSFSSIFTFAQVQNNTTFVPAASTFYIPETETQFSVNIANDSSDVYFYFASPAYSWVGVGFGRQMENSLMLIMYPDADGNNVTISPRIGRKGGEPVFTNNIDVEVLDGTRIEDDMMILHARCSDCRVWPNGFLDATSPSQPMIYAFGSPYPLQSSSPSADLKRHARYGYFTMDMTAATGTGGVPLNSSANAGVQELGGMTKDADRKTLAHAILGCLVLFVVWPMNVLIAGFLKNIRVHIVFSIAVVLALGGAFALGISTSNQYNRSKAFNTPHQTLAFISIAPLVLLSILPARPMAKLHRNIPRLHAPLSSLALTLLLVSGGLGLQLSQQSRPIILVYTALSLVLVIFLAIISSIVRRRGSAYARANQRLPLSSVSSSNYKDQVHQALKDKGQPTDQKHRDDALFYCKGGANGDIEFQSFCGENRCVDGGTDFSDWCGRTQLFRA</sequence>
<dbReference type="OrthoDB" id="19261at2759"/>
<organism evidence="4 5">
    <name type="scientific">Didymella heteroderae</name>
    <dbReference type="NCBI Taxonomy" id="1769908"/>
    <lineage>
        <taxon>Eukaryota</taxon>
        <taxon>Fungi</taxon>
        <taxon>Dikarya</taxon>
        <taxon>Ascomycota</taxon>
        <taxon>Pezizomycotina</taxon>
        <taxon>Dothideomycetes</taxon>
        <taxon>Pleosporomycetidae</taxon>
        <taxon>Pleosporales</taxon>
        <taxon>Pleosporineae</taxon>
        <taxon>Didymellaceae</taxon>
        <taxon>Didymella</taxon>
    </lineage>
</organism>
<evidence type="ECO:0000256" key="1">
    <source>
        <dbReference type="SAM" id="Phobius"/>
    </source>
</evidence>
<comment type="caution">
    <text evidence="4">The sequence shown here is derived from an EMBL/GenBank/DDBJ whole genome shotgun (WGS) entry which is preliminary data.</text>
</comment>
<keyword evidence="5" id="KW-1185">Reference proteome</keyword>
<keyword evidence="2" id="KW-0732">Signal</keyword>
<dbReference type="CDD" id="cd09630">
    <property type="entry name" value="CDH_like_cytochrome"/>
    <property type="match status" value="1"/>
</dbReference>
<dbReference type="InterPro" id="IPR005018">
    <property type="entry name" value="DOMON_domain"/>
</dbReference>
<feature type="signal peptide" evidence="2">
    <location>
        <begin position="1"/>
        <end position="23"/>
    </location>
</feature>
<evidence type="ECO:0000259" key="3">
    <source>
        <dbReference type="SMART" id="SM00664"/>
    </source>
</evidence>
<reference evidence="4" key="1">
    <citation type="submission" date="2019-04" db="EMBL/GenBank/DDBJ databases">
        <title>Sequencing of skin fungus with MAO and IRED activity.</title>
        <authorList>
            <person name="Marsaioli A.J."/>
            <person name="Bonatto J.M.C."/>
            <person name="Reis Junior O."/>
        </authorList>
    </citation>
    <scope>NUCLEOTIDE SEQUENCE</scope>
    <source>
        <strain evidence="4">28M1</strain>
    </source>
</reference>
<dbReference type="PANTHER" id="PTHR47797">
    <property type="entry name" value="DEHYDROGENASE, PUTATIVE (AFU_ORTHOLOGUE AFUA_8G05805)-RELATED"/>
    <property type="match status" value="1"/>
</dbReference>
<dbReference type="AlphaFoldDB" id="A0A9P5BZF6"/>
<evidence type="ECO:0000313" key="4">
    <source>
        <dbReference type="EMBL" id="KAF3036592.1"/>
    </source>
</evidence>
<dbReference type="SMART" id="SM00664">
    <property type="entry name" value="DoH"/>
    <property type="match status" value="1"/>
</dbReference>
<dbReference type="SUPFAM" id="SSF49344">
    <property type="entry name" value="CBD9-like"/>
    <property type="match status" value="1"/>
</dbReference>
<dbReference type="Gene3D" id="2.60.40.1210">
    <property type="entry name" value="Cellobiose dehydrogenase, cytochrome domain"/>
    <property type="match status" value="1"/>
</dbReference>
<feature type="transmembrane region" description="Helical" evidence="1">
    <location>
        <begin position="252"/>
        <end position="270"/>
    </location>
</feature>
<feature type="transmembrane region" description="Helical" evidence="1">
    <location>
        <begin position="321"/>
        <end position="341"/>
    </location>
</feature>
<dbReference type="Pfam" id="PF16010">
    <property type="entry name" value="CDH-cyt"/>
    <property type="match status" value="1"/>
</dbReference>
<dbReference type="EMBL" id="SWKV01000049">
    <property type="protein sequence ID" value="KAF3036592.1"/>
    <property type="molecule type" value="Genomic_DNA"/>
</dbReference>
<feature type="transmembrane region" description="Helical" evidence="1">
    <location>
        <begin position="221"/>
        <end position="245"/>
    </location>
</feature>
<feature type="transmembrane region" description="Helical" evidence="1">
    <location>
        <begin position="290"/>
        <end position="309"/>
    </location>
</feature>
<feature type="chain" id="PRO_5040430154" description="DOMON domain-containing protein" evidence="2">
    <location>
        <begin position="24"/>
        <end position="458"/>
    </location>
</feature>
<keyword evidence="1" id="KW-0472">Membrane</keyword>
<keyword evidence="1" id="KW-1133">Transmembrane helix</keyword>
<dbReference type="Proteomes" id="UP000758155">
    <property type="component" value="Unassembled WGS sequence"/>
</dbReference>
<gene>
    <name evidence="4" type="ORF">E8E12_007455</name>
</gene>
<keyword evidence="1" id="KW-0812">Transmembrane</keyword>
<accession>A0A9P5BZF6</accession>
<evidence type="ECO:0000256" key="2">
    <source>
        <dbReference type="SAM" id="SignalP"/>
    </source>
</evidence>
<feature type="transmembrane region" description="Helical" evidence="1">
    <location>
        <begin position="347"/>
        <end position="369"/>
    </location>
</feature>
<name>A0A9P5BZF6_9PLEO</name>
<protein>
    <recommendedName>
        <fullName evidence="3">DOMON domain-containing protein</fullName>
    </recommendedName>
</protein>
<evidence type="ECO:0000313" key="5">
    <source>
        <dbReference type="Proteomes" id="UP000758155"/>
    </source>
</evidence>
<dbReference type="PANTHER" id="PTHR47797:SF1">
    <property type="entry name" value="CYTOCHROME B561 DOMAIN-CONTAINING PROTEIN-RELATED"/>
    <property type="match status" value="1"/>
</dbReference>